<keyword evidence="2" id="KW-1185">Reference proteome</keyword>
<protein>
    <submittedName>
        <fullName evidence="1">2041_t:CDS:1</fullName>
    </submittedName>
</protein>
<proteinExistence type="predicted"/>
<reference evidence="1" key="1">
    <citation type="submission" date="2021-06" db="EMBL/GenBank/DDBJ databases">
        <authorList>
            <person name="Kallberg Y."/>
            <person name="Tangrot J."/>
            <person name="Rosling A."/>
        </authorList>
    </citation>
    <scope>NUCLEOTIDE SEQUENCE</scope>
    <source>
        <strain evidence="1">87-6 pot B 2015</strain>
    </source>
</reference>
<accession>A0A9N9BIB8</accession>
<dbReference type="EMBL" id="CAJVPP010001715">
    <property type="protein sequence ID" value="CAG8569760.1"/>
    <property type="molecule type" value="Genomic_DNA"/>
</dbReference>
<evidence type="ECO:0000313" key="1">
    <source>
        <dbReference type="EMBL" id="CAG8569760.1"/>
    </source>
</evidence>
<gene>
    <name evidence="1" type="ORF">FMOSSE_LOCUS7392</name>
</gene>
<dbReference type="Proteomes" id="UP000789375">
    <property type="component" value="Unassembled WGS sequence"/>
</dbReference>
<evidence type="ECO:0000313" key="2">
    <source>
        <dbReference type="Proteomes" id="UP000789375"/>
    </source>
</evidence>
<name>A0A9N9BIB8_FUNMO</name>
<sequence length="74" mass="8938">MPRMISFHHLARFLRQKLFVDGQWDHTCMQLQKLRVKANDDSRRETRVVRSRFRGIGAISVYFYKAKDLEKLKL</sequence>
<dbReference type="AlphaFoldDB" id="A0A9N9BIB8"/>
<comment type="caution">
    <text evidence="1">The sequence shown here is derived from an EMBL/GenBank/DDBJ whole genome shotgun (WGS) entry which is preliminary data.</text>
</comment>
<organism evidence="1 2">
    <name type="scientific">Funneliformis mosseae</name>
    <name type="common">Endomycorrhizal fungus</name>
    <name type="synonym">Glomus mosseae</name>
    <dbReference type="NCBI Taxonomy" id="27381"/>
    <lineage>
        <taxon>Eukaryota</taxon>
        <taxon>Fungi</taxon>
        <taxon>Fungi incertae sedis</taxon>
        <taxon>Mucoromycota</taxon>
        <taxon>Glomeromycotina</taxon>
        <taxon>Glomeromycetes</taxon>
        <taxon>Glomerales</taxon>
        <taxon>Glomeraceae</taxon>
        <taxon>Funneliformis</taxon>
    </lineage>
</organism>